<dbReference type="EMBL" id="BAAAMJ010000042">
    <property type="protein sequence ID" value="GAA1925124.1"/>
    <property type="molecule type" value="Genomic_DNA"/>
</dbReference>
<evidence type="ECO:0000256" key="6">
    <source>
        <dbReference type="PROSITE-ProRule" id="PRU01373"/>
    </source>
</evidence>
<keyword evidence="5 6" id="KW-0961">Cell wall biogenesis/degradation</keyword>
<evidence type="ECO:0000313" key="10">
    <source>
        <dbReference type="EMBL" id="GAA1925124.1"/>
    </source>
</evidence>
<comment type="caution">
    <text evidence="10">The sequence shown here is derived from an EMBL/GenBank/DDBJ whole genome shotgun (WGS) entry which is preliminary data.</text>
</comment>
<dbReference type="InterPro" id="IPR050979">
    <property type="entry name" value="LD-transpeptidase"/>
</dbReference>
<feature type="active site" description="Proton donor/acceptor" evidence="6">
    <location>
        <position position="203"/>
    </location>
</feature>
<dbReference type="InterPro" id="IPR038063">
    <property type="entry name" value="Transpep_catalytic_dom"/>
</dbReference>
<dbReference type="Pfam" id="PF03734">
    <property type="entry name" value="YkuD"/>
    <property type="match status" value="1"/>
</dbReference>
<evidence type="ECO:0000256" key="3">
    <source>
        <dbReference type="ARBA" id="ARBA00022960"/>
    </source>
</evidence>
<evidence type="ECO:0000256" key="1">
    <source>
        <dbReference type="ARBA" id="ARBA00004752"/>
    </source>
</evidence>
<dbReference type="Proteomes" id="UP001501303">
    <property type="component" value="Unassembled WGS sequence"/>
</dbReference>
<accession>A0ABN2PQA7</accession>
<evidence type="ECO:0000256" key="8">
    <source>
        <dbReference type="SAM" id="SignalP"/>
    </source>
</evidence>
<evidence type="ECO:0000256" key="4">
    <source>
        <dbReference type="ARBA" id="ARBA00022984"/>
    </source>
</evidence>
<evidence type="ECO:0000313" key="11">
    <source>
        <dbReference type="Proteomes" id="UP001501303"/>
    </source>
</evidence>
<dbReference type="CDD" id="cd16913">
    <property type="entry name" value="YkuD_like"/>
    <property type="match status" value="1"/>
</dbReference>
<evidence type="ECO:0000256" key="5">
    <source>
        <dbReference type="ARBA" id="ARBA00023316"/>
    </source>
</evidence>
<gene>
    <name evidence="10" type="ORF">GCM10009716_36690</name>
</gene>
<feature type="domain" description="L,D-TPase catalytic" evidence="9">
    <location>
        <begin position="129"/>
        <end position="241"/>
    </location>
</feature>
<evidence type="ECO:0000256" key="7">
    <source>
        <dbReference type="SAM" id="MobiDB-lite"/>
    </source>
</evidence>
<dbReference type="Gene3D" id="2.40.440.10">
    <property type="entry name" value="L,D-transpeptidase catalytic domain-like"/>
    <property type="match status" value="1"/>
</dbReference>
<feature type="active site" description="Nucleophile" evidence="6">
    <location>
        <position position="217"/>
    </location>
</feature>
<proteinExistence type="predicted"/>
<dbReference type="PANTHER" id="PTHR30582:SF33">
    <property type="entry name" value="EXPORTED PROTEIN"/>
    <property type="match status" value="1"/>
</dbReference>
<name>A0ABN2PQA7_9ACTN</name>
<feature type="region of interest" description="Disordered" evidence="7">
    <location>
        <begin position="37"/>
        <end position="57"/>
    </location>
</feature>
<comment type="pathway">
    <text evidence="1 6">Cell wall biogenesis; peptidoglycan biosynthesis.</text>
</comment>
<sequence>MTPVDGSASLLALRRLTAVILAAVVAAVLLAAGQVPAAAAPPPDGGDGTDEPCTSRLGPYQREMEEYLGLPVDGRQSEDDCRAIRAFQREHGIEPADGYAGVPTWRTMLVEEARANPNELGACPTAEGKVACVDLTRQLMWVQQGHAGRVIMDPVPVRTGRQGLETRLGWHRIYLRKRDHYSTIYDNAPMPFSQFFNGGQAFHGTYDDLYESGSGGCVNMTLPDAETLWHTINMGDRVFVYGRKPGT</sequence>
<evidence type="ECO:0000259" key="9">
    <source>
        <dbReference type="PROSITE" id="PS52029"/>
    </source>
</evidence>
<keyword evidence="3 6" id="KW-0133">Cell shape</keyword>
<keyword evidence="2" id="KW-0808">Transferase</keyword>
<reference evidence="10 11" key="1">
    <citation type="journal article" date="2019" name="Int. J. Syst. Evol. Microbiol.">
        <title>The Global Catalogue of Microorganisms (GCM) 10K type strain sequencing project: providing services to taxonomists for standard genome sequencing and annotation.</title>
        <authorList>
            <consortium name="The Broad Institute Genomics Platform"/>
            <consortium name="The Broad Institute Genome Sequencing Center for Infectious Disease"/>
            <person name="Wu L."/>
            <person name="Ma J."/>
        </authorList>
    </citation>
    <scope>NUCLEOTIDE SEQUENCE [LARGE SCALE GENOMIC DNA]</scope>
    <source>
        <strain evidence="10 11">JCM 13581</strain>
    </source>
</reference>
<dbReference type="RefSeq" id="WP_344263747.1">
    <property type="nucleotide sequence ID" value="NZ_BAAAMJ010000042.1"/>
</dbReference>
<feature type="chain" id="PRO_5046686730" evidence="8">
    <location>
        <begin position="38"/>
        <end position="247"/>
    </location>
</feature>
<keyword evidence="4 6" id="KW-0573">Peptidoglycan synthesis</keyword>
<feature type="signal peptide" evidence="8">
    <location>
        <begin position="1"/>
        <end position="37"/>
    </location>
</feature>
<protein>
    <submittedName>
        <fullName evidence="10">L,D-transpeptidase family protein</fullName>
    </submittedName>
</protein>
<dbReference type="Gene3D" id="1.10.101.10">
    <property type="entry name" value="PGBD-like superfamily/PGBD"/>
    <property type="match status" value="1"/>
</dbReference>
<dbReference type="InterPro" id="IPR005490">
    <property type="entry name" value="LD_TPept_cat_dom"/>
</dbReference>
<dbReference type="SUPFAM" id="SSF47090">
    <property type="entry name" value="PGBD-like"/>
    <property type="match status" value="1"/>
</dbReference>
<keyword evidence="8" id="KW-0732">Signal</keyword>
<organism evidence="10 11">
    <name type="scientific">Streptomyces sodiiphilus</name>
    <dbReference type="NCBI Taxonomy" id="226217"/>
    <lineage>
        <taxon>Bacteria</taxon>
        <taxon>Bacillati</taxon>
        <taxon>Actinomycetota</taxon>
        <taxon>Actinomycetes</taxon>
        <taxon>Kitasatosporales</taxon>
        <taxon>Streptomycetaceae</taxon>
        <taxon>Streptomyces</taxon>
    </lineage>
</organism>
<dbReference type="InterPro" id="IPR036365">
    <property type="entry name" value="PGBD-like_sf"/>
</dbReference>
<dbReference type="PROSITE" id="PS52029">
    <property type="entry name" value="LD_TPASE"/>
    <property type="match status" value="1"/>
</dbReference>
<dbReference type="PANTHER" id="PTHR30582">
    <property type="entry name" value="L,D-TRANSPEPTIDASE"/>
    <property type="match status" value="1"/>
</dbReference>
<dbReference type="InterPro" id="IPR036366">
    <property type="entry name" value="PGBDSf"/>
</dbReference>
<dbReference type="SUPFAM" id="SSF141523">
    <property type="entry name" value="L,D-transpeptidase catalytic domain-like"/>
    <property type="match status" value="1"/>
</dbReference>
<evidence type="ECO:0000256" key="2">
    <source>
        <dbReference type="ARBA" id="ARBA00022679"/>
    </source>
</evidence>
<keyword evidence="11" id="KW-1185">Reference proteome</keyword>